<organism evidence="14 15">
    <name type="scientific">Telmatocola sphagniphila</name>
    <dbReference type="NCBI Taxonomy" id="1123043"/>
    <lineage>
        <taxon>Bacteria</taxon>
        <taxon>Pseudomonadati</taxon>
        <taxon>Planctomycetota</taxon>
        <taxon>Planctomycetia</taxon>
        <taxon>Gemmatales</taxon>
        <taxon>Gemmataceae</taxon>
    </lineage>
</organism>
<dbReference type="Proteomes" id="UP000676194">
    <property type="component" value="Chromosome"/>
</dbReference>
<dbReference type="Pfam" id="PF02518">
    <property type="entry name" value="HATPase_c"/>
    <property type="match status" value="1"/>
</dbReference>
<dbReference type="GO" id="GO:0005524">
    <property type="term" value="F:ATP binding"/>
    <property type="evidence" value="ECO:0007669"/>
    <property type="project" value="UniProtKB-KW"/>
</dbReference>
<dbReference type="Pfam" id="PF00989">
    <property type="entry name" value="PAS"/>
    <property type="match status" value="1"/>
</dbReference>
<dbReference type="GO" id="GO:0005886">
    <property type="term" value="C:plasma membrane"/>
    <property type="evidence" value="ECO:0007669"/>
    <property type="project" value="UniProtKB-SubCell"/>
</dbReference>
<evidence type="ECO:0000259" key="13">
    <source>
        <dbReference type="PROSITE" id="PS50109"/>
    </source>
</evidence>
<evidence type="ECO:0000313" key="15">
    <source>
        <dbReference type="Proteomes" id="UP000676194"/>
    </source>
</evidence>
<sequence>MRNFAKSIVETVPNPLVILNEQFEVVEANSKFVDMLELDHQSVKGLSIFTLAGHTWDCPKLRGLLENVVPKGEMFSNFELDWISPSSPNIRVLSLSGRKVLDNSGNPMILISIQDNTLRRQMQNDLIRLNSELESKVAERTAQLETSNLELLQSNRELASANSELEAFCYSVSHDLRSPLRAIDGFSQELIIRYAERLDPDGRHFLNRVRANTQRMGQLIDDLLKLSKVTRLELRKEIVDLTSLANSICKELVEQAPKRSIEFEVQPGLQAYCDAHLMRIALQNLLDNAFKFSSKKAVSKVALDQIKKNGTATFVVRDNGSGFDMTYASKLFGAFQRLHSDQEFTGTGIGLATVKRIIHRHGGTIWAESVVGEGASFYFTLS</sequence>
<evidence type="ECO:0000313" key="14">
    <source>
        <dbReference type="EMBL" id="QVL34879.1"/>
    </source>
</evidence>
<dbReference type="InterPro" id="IPR050351">
    <property type="entry name" value="BphY/WalK/GraS-like"/>
</dbReference>
<keyword evidence="7" id="KW-0547">Nucleotide-binding</keyword>
<dbReference type="InterPro" id="IPR004358">
    <property type="entry name" value="Sig_transdc_His_kin-like_C"/>
</dbReference>
<evidence type="ECO:0000256" key="2">
    <source>
        <dbReference type="ARBA" id="ARBA00004236"/>
    </source>
</evidence>
<evidence type="ECO:0000256" key="7">
    <source>
        <dbReference type="ARBA" id="ARBA00022741"/>
    </source>
</evidence>
<dbReference type="PRINTS" id="PR00344">
    <property type="entry name" value="BCTRLSENSOR"/>
</dbReference>
<dbReference type="Pfam" id="PF00512">
    <property type="entry name" value="HisKA"/>
    <property type="match status" value="1"/>
</dbReference>
<dbReference type="InterPro" id="IPR000014">
    <property type="entry name" value="PAS"/>
</dbReference>
<evidence type="ECO:0000256" key="3">
    <source>
        <dbReference type="ARBA" id="ARBA00012438"/>
    </source>
</evidence>
<keyword evidence="10" id="KW-0902">Two-component regulatory system</keyword>
<dbReference type="InterPro" id="IPR035965">
    <property type="entry name" value="PAS-like_dom_sf"/>
</dbReference>
<dbReference type="SMART" id="SM00388">
    <property type="entry name" value="HisKA"/>
    <property type="match status" value="1"/>
</dbReference>
<keyword evidence="9" id="KW-0067">ATP-binding</keyword>
<protein>
    <recommendedName>
        <fullName evidence="3">histidine kinase</fullName>
        <ecNumber evidence="3">2.7.13.3</ecNumber>
    </recommendedName>
</protein>
<dbReference type="AlphaFoldDB" id="A0A8E6EVF1"/>
<keyword evidence="6" id="KW-0808">Transferase</keyword>
<dbReference type="CDD" id="cd00130">
    <property type="entry name" value="PAS"/>
    <property type="match status" value="1"/>
</dbReference>
<dbReference type="SUPFAM" id="SSF55785">
    <property type="entry name" value="PYP-like sensor domain (PAS domain)"/>
    <property type="match status" value="1"/>
</dbReference>
<reference evidence="14" key="1">
    <citation type="submission" date="2021-05" db="EMBL/GenBank/DDBJ databases">
        <title>Complete genome sequence of the cellulolytic planctomycete Telmatocola sphagniphila SP2T and characterization of the first cellulase from planctomycetes.</title>
        <authorList>
            <person name="Rakitin A.L."/>
            <person name="Beletsky A.V."/>
            <person name="Naumoff D.G."/>
            <person name="Kulichevskaya I.S."/>
            <person name="Mardanov A.V."/>
            <person name="Ravin N.V."/>
            <person name="Dedysh S.N."/>
        </authorList>
    </citation>
    <scope>NUCLEOTIDE SEQUENCE</scope>
    <source>
        <strain evidence="14">SP2T</strain>
    </source>
</reference>
<dbReference type="GO" id="GO:0006355">
    <property type="term" value="P:regulation of DNA-templated transcription"/>
    <property type="evidence" value="ECO:0007669"/>
    <property type="project" value="InterPro"/>
</dbReference>
<dbReference type="InterPro" id="IPR013767">
    <property type="entry name" value="PAS_fold"/>
</dbReference>
<evidence type="ECO:0000256" key="9">
    <source>
        <dbReference type="ARBA" id="ARBA00022840"/>
    </source>
</evidence>
<proteinExistence type="predicted"/>
<name>A0A8E6EVF1_9BACT</name>
<keyword evidence="4" id="KW-1003">Cell membrane</keyword>
<evidence type="ECO:0000256" key="4">
    <source>
        <dbReference type="ARBA" id="ARBA00022475"/>
    </source>
</evidence>
<dbReference type="Gene3D" id="3.30.565.10">
    <property type="entry name" value="Histidine kinase-like ATPase, C-terminal domain"/>
    <property type="match status" value="1"/>
</dbReference>
<dbReference type="CDD" id="cd00082">
    <property type="entry name" value="HisKA"/>
    <property type="match status" value="1"/>
</dbReference>
<evidence type="ECO:0000256" key="11">
    <source>
        <dbReference type="ARBA" id="ARBA00023136"/>
    </source>
</evidence>
<dbReference type="EMBL" id="CP074694">
    <property type="protein sequence ID" value="QVL34879.1"/>
    <property type="molecule type" value="Genomic_DNA"/>
</dbReference>
<gene>
    <name evidence="14" type="ORF">KIH39_08085</name>
</gene>
<dbReference type="InterPro" id="IPR036097">
    <property type="entry name" value="HisK_dim/P_sf"/>
</dbReference>
<dbReference type="PROSITE" id="PS50109">
    <property type="entry name" value="HIS_KIN"/>
    <property type="match status" value="1"/>
</dbReference>
<feature type="domain" description="Histidine kinase" evidence="13">
    <location>
        <begin position="171"/>
        <end position="382"/>
    </location>
</feature>
<dbReference type="Gene3D" id="1.10.287.130">
    <property type="match status" value="1"/>
</dbReference>
<accession>A0A8E6EVF1</accession>
<comment type="subcellular location">
    <subcellularLocation>
        <location evidence="2">Cell membrane</location>
    </subcellularLocation>
</comment>
<dbReference type="Gene3D" id="3.30.450.20">
    <property type="entry name" value="PAS domain"/>
    <property type="match status" value="1"/>
</dbReference>
<dbReference type="InterPro" id="IPR036890">
    <property type="entry name" value="HATPase_C_sf"/>
</dbReference>
<dbReference type="InterPro" id="IPR003661">
    <property type="entry name" value="HisK_dim/P_dom"/>
</dbReference>
<comment type="catalytic activity">
    <reaction evidence="1">
        <text>ATP + protein L-histidine = ADP + protein N-phospho-L-histidine.</text>
        <dbReference type="EC" id="2.7.13.3"/>
    </reaction>
</comment>
<dbReference type="InterPro" id="IPR005467">
    <property type="entry name" value="His_kinase_dom"/>
</dbReference>
<evidence type="ECO:0000256" key="8">
    <source>
        <dbReference type="ARBA" id="ARBA00022777"/>
    </source>
</evidence>
<keyword evidence="5" id="KW-0597">Phosphoprotein</keyword>
<dbReference type="GO" id="GO:0007234">
    <property type="term" value="P:osmosensory signaling via phosphorelay pathway"/>
    <property type="evidence" value="ECO:0007669"/>
    <property type="project" value="TreeGrafter"/>
</dbReference>
<keyword evidence="12" id="KW-0175">Coiled coil</keyword>
<dbReference type="SUPFAM" id="SSF47384">
    <property type="entry name" value="Homodimeric domain of signal transducing histidine kinase"/>
    <property type="match status" value="1"/>
</dbReference>
<dbReference type="FunFam" id="3.30.565.10:FF:000023">
    <property type="entry name" value="PAS domain-containing sensor histidine kinase"/>
    <property type="match status" value="1"/>
</dbReference>
<dbReference type="GO" id="GO:0000155">
    <property type="term" value="F:phosphorelay sensor kinase activity"/>
    <property type="evidence" value="ECO:0007669"/>
    <property type="project" value="InterPro"/>
</dbReference>
<dbReference type="SUPFAM" id="SSF55874">
    <property type="entry name" value="ATPase domain of HSP90 chaperone/DNA topoisomerase II/histidine kinase"/>
    <property type="match status" value="1"/>
</dbReference>
<dbReference type="KEGG" id="tsph:KIH39_08085"/>
<evidence type="ECO:0000256" key="10">
    <source>
        <dbReference type="ARBA" id="ARBA00023012"/>
    </source>
</evidence>
<keyword evidence="8" id="KW-0418">Kinase</keyword>
<dbReference type="GO" id="GO:0000156">
    <property type="term" value="F:phosphorelay response regulator activity"/>
    <property type="evidence" value="ECO:0007669"/>
    <property type="project" value="TreeGrafter"/>
</dbReference>
<keyword evidence="15" id="KW-1185">Reference proteome</keyword>
<feature type="coiled-coil region" evidence="12">
    <location>
        <begin position="119"/>
        <end position="164"/>
    </location>
</feature>
<evidence type="ECO:0000256" key="1">
    <source>
        <dbReference type="ARBA" id="ARBA00000085"/>
    </source>
</evidence>
<evidence type="ECO:0000256" key="12">
    <source>
        <dbReference type="SAM" id="Coils"/>
    </source>
</evidence>
<dbReference type="GO" id="GO:0030295">
    <property type="term" value="F:protein kinase activator activity"/>
    <property type="evidence" value="ECO:0007669"/>
    <property type="project" value="TreeGrafter"/>
</dbReference>
<evidence type="ECO:0000256" key="6">
    <source>
        <dbReference type="ARBA" id="ARBA00022679"/>
    </source>
</evidence>
<dbReference type="PANTHER" id="PTHR42878">
    <property type="entry name" value="TWO-COMPONENT HISTIDINE KINASE"/>
    <property type="match status" value="1"/>
</dbReference>
<evidence type="ECO:0000256" key="5">
    <source>
        <dbReference type="ARBA" id="ARBA00022553"/>
    </source>
</evidence>
<dbReference type="PANTHER" id="PTHR42878:SF15">
    <property type="entry name" value="BACTERIOPHYTOCHROME"/>
    <property type="match status" value="1"/>
</dbReference>
<keyword evidence="11" id="KW-0472">Membrane</keyword>
<dbReference type="InterPro" id="IPR003594">
    <property type="entry name" value="HATPase_dom"/>
</dbReference>
<dbReference type="SMART" id="SM00387">
    <property type="entry name" value="HATPase_c"/>
    <property type="match status" value="1"/>
</dbReference>
<dbReference type="EC" id="2.7.13.3" evidence="3"/>